<evidence type="ECO:0000256" key="4">
    <source>
        <dbReference type="PROSITE-ProRule" id="PRU00024"/>
    </source>
</evidence>
<reference evidence="8 9" key="1">
    <citation type="submission" date="2018-04" db="EMBL/GenBank/DDBJ databases">
        <authorList>
            <person name="Zhang X."/>
            <person name="Yuan J."/>
            <person name="Li F."/>
            <person name="Xiang J."/>
        </authorList>
    </citation>
    <scope>NUCLEOTIDE SEQUENCE [LARGE SCALE GENOMIC DNA]</scope>
    <source>
        <tissue evidence="8">Muscle</tissue>
    </source>
</reference>
<keyword evidence="9" id="KW-1185">Reference proteome</keyword>
<gene>
    <name evidence="8" type="ORF">C7M84_021556</name>
</gene>
<dbReference type="SMART" id="SM00184">
    <property type="entry name" value="RING"/>
    <property type="match status" value="1"/>
</dbReference>
<keyword evidence="3" id="KW-0862">Zinc</keyword>
<sequence>MSSVRGASTSHLDSALTCTVCFDSFGEGERKPLMLPSCGHTFCKQCVHGIIASENKGQFHCPTCRRCQPVLSLEDLPVNYALLEVASLAPSAAPEQGPKEAVLKEERCPDHGSRLAFWCSSCESATCGECLFESHPRPEHDVLKLEDHFKKIQEAAQHRATRLVRQMTLVSEENVSMLKVALVDFAELLRQRREIDGIQDEARAVREAARGVGGLLDLSAVSRAILSLQEKFEGAGIETPTRLNVTGAGSSRTPAGEGITPVGGRQAGTPFTPAETTSRHLHTPQVKLTPTPAEVTREAHTTPEEITTPTPVDETYATPAEETPPEEALNTPVDETFSTPMEELPTTPAPPTRTPRPTSLYGLEITLPGSSPTPVTSKITPITPSTPAVDASTQTLPEDAGLRARDSTSASGNRLRTPRPLSSLTPWPSLLCGIYNSNWTTGRISVEPKGLHVYSLHPMKERCDIFLHLSLIEALAPLESPLVFLDLKDGMSPLGRLYITLQNELDIAERTPLCLYRDRE</sequence>
<accession>A0A3R7Q3D9</accession>
<feature type="compositionally biased region" description="Polar residues" evidence="5">
    <location>
        <begin position="243"/>
        <end position="253"/>
    </location>
</feature>
<name>A0A3R7Q3D9_PENVA</name>
<dbReference type="InterPro" id="IPR051435">
    <property type="entry name" value="RING_finger_E3_ubiq-ligases"/>
</dbReference>
<comment type="caution">
    <text evidence="8">The sequence shown here is derived from an EMBL/GenBank/DDBJ whole genome shotgun (WGS) entry which is preliminary data.</text>
</comment>
<dbReference type="Gene3D" id="3.30.40.10">
    <property type="entry name" value="Zinc/RING finger domain, C3HC4 (zinc finger)"/>
    <property type="match status" value="1"/>
</dbReference>
<feature type="domain" description="B box-type" evidence="7">
    <location>
        <begin position="103"/>
        <end position="145"/>
    </location>
</feature>
<evidence type="ECO:0000259" key="6">
    <source>
        <dbReference type="PROSITE" id="PS50089"/>
    </source>
</evidence>
<dbReference type="OrthoDB" id="654191at2759"/>
<dbReference type="SUPFAM" id="SSF57850">
    <property type="entry name" value="RING/U-box"/>
    <property type="match status" value="1"/>
</dbReference>
<dbReference type="GO" id="GO:0008270">
    <property type="term" value="F:zinc ion binding"/>
    <property type="evidence" value="ECO:0007669"/>
    <property type="project" value="UniProtKB-KW"/>
</dbReference>
<protein>
    <submittedName>
        <fullName evidence="8">Uncharacterized protein</fullName>
    </submittedName>
</protein>
<evidence type="ECO:0000259" key="7">
    <source>
        <dbReference type="PROSITE" id="PS50119"/>
    </source>
</evidence>
<dbReference type="InterPro" id="IPR001841">
    <property type="entry name" value="Znf_RING"/>
</dbReference>
<dbReference type="SUPFAM" id="SSF57845">
    <property type="entry name" value="B-box zinc-binding domain"/>
    <property type="match status" value="1"/>
</dbReference>
<dbReference type="EMBL" id="QCYY01000454">
    <property type="protein sequence ID" value="ROT85015.1"/>
    <property type="molecule type" value="Genomic_DNA"/>
</dbReference>
<dbReference type="AlphaFoldDB" id="A0A3R7Q3D9"/>
<proteinExistence type="predicted"/>
<dbReference type="InterPro" id="IPR013083">
    <property type="entry name" value="Znf_RING/FYVE/PHD"/>
</dbReference>
<keyword evidence="2 4" id="KW-0863">Zinc-finger</keyword>
<dbReference type="PANTHER" id="PTHR22791">
    <property type="entry name" value="RING-TYPE DOMAIN-CONTAINING PROTEIN"/>
    <property type="match status" value="1"/>
</dbReference>
<reference evidence="8 9" key="2">
    <citation type="submission" date="2019-01" db="EMBL/GenBank/DDBJ databases">
        <title>The decoding of complex shrimp genome reveals the adaptation for benthos swimmer, frequently molting mechanism and breeding impact on genome.</title>
        <authorList>
            <person name="Sun Y."/>
            <person name="Gao Y."/>
            <person name="Yu Y."/>
        </authorList>
    </citation>
    <scope>NUCLEOTIDE SEQUENCE [LARGE SCALE GENOMIC DNA]</scope>
    <source>
        <tissue evidence="8">Muscle</tissue>
    </source>
</reference>
<keyword evidence="1" id="KW-0479">Metal-binding</keyword>
<dbReference type="GO" id="GO:0016567">
    <property type="term" value="P:protein ubiquitination"/>
    <property type="evidence" value="ECO:0007669"/>
    <property type="project" value="TreeGrafter"/>
</dbReference>
<dbReference type="Gene3D" id="3.30.160.60">
    <property type="entry name" value="Classic Zinc Finger"/>
    <property type="match status" value="1"/>
</dbReference>
<dbReference type="PROSITE" id="PS50119">
    <property type="entry name" value="ZF_BBOX"/>
    <property type="match status" value="1"/>
</dbReference>
<dbReference type="InterPro" id="IPR017907">
    <property type="entry name" value="Znf_RING_CS"/>
</dbReference>
<evidence type="ECO:0000256" key="5">
    <source>
        <dbReference type="SAM" id="MobiDB-lite"/>
    </source>
</evidence>
<feature type="region of interest" description="Disordered" evidence="5">
    <location>
        <begin position="243"/>
        <end position="357"/>
    </location>
</feature>
<evidence type="ECO:0000256" key="3">
    <source>
        <dbReference type="ARBA" id="ARBA00022833"/>
    </source>
</evidence>
<feature type="region of interest" description="Disordered" evidence="5">
    <location>
        <begin position="382"/>
        <end position="419"/>
    </location>
</feature>
<evidence type="ECO:0000256" key="1">
    <source>
        <dbReference type="ARBA" id="ARBA00022723"/>
    </source>
</evidence>
<dbReference type="GO" id="GO:0061630">
    <property type="term" value="F:ubiquitin protein ligase activity"/>
    <property type="evidence" value="ECO:0007669"/>
    <property type="project" value="TreeGrafter"/>
</dbReference>
<dbReference type="PROSITE" id="PS50089">
    <property type="entry name" value="ZF_RING_2"/>
    <property type="match status" value="1"/>
</dbReference>
<dbReference type="PROSITE" id="PS00518">
    <property type="entry name" value="ZF_RING_1"/>
    <property type="match status" value="1"/>
</dbReference>
<evidence type="ECO:0000313" key="9">
    <source>
        <dbReference type="Proteomes" id="UP000283509"/>
    </source>
</evidence>
<feature type="domain" description="RING-type" evidence="6">
    <location>
        <begin position="18"/>
        <end position="65"/>
    </location>
</feature>
<dbReference type="Proteomes" id="UP000283509">
    <property type="component" value="Unassembled WGS sequence"/>
</dbReference>
<dbReference type="InterPro" id="IPR027370">
    <property type="entry name" value="Znf-RING_euk"/>
</dbReference>
<evidence type="ECO:0000313" key="8">
    <source>
        <dbReference type="EMBL" id="ROT85015.1"/>
    </source>
</evidence>
<dbReference type="PANTHER" id="PTHR22791:SF6">
    <property type="entry name" value="RING-TYPE DOMAIN-CONTAINING PROTEIN"/>
    <property type="match status" value="1"/>
</dbReference>
<dbReference type="Pfam" id="PF13445">
    <property type="entry name" value="zf-RING_UBOX"/>
    <property type="match status" value="1"/>
</dbReference>
<dbReference type="Pfam" id="PF00643">
    <property type="entry name" value="zf-B_box"/>
    <property type="match status" value="1"/>
</dbReference>
<evidence type="ECO:0000256" key="2">
    <source>
        <dbReference type="ARBA" id="ARBA00022771"/>
    </source>
</evidence>
<dbReference type="InterPro" id="IPR000315">
    <property type="entry name" value="Znf_B-box"/>
</dbReference>
<feature type="compositionally biased region" description="Low complexity" evidence="5">
    <location>
        <begin position="304"/>
        <end position="321"/>
    </location>
</feature>
<organism evidence="8 9">
    <name type="scientific">Penaeus vannamei</name>
    <name type="common">Whiteleg shrimp</name>
    <name type="synonym">Litopenaeus vannamei</name>
    <dbReference type="NCBI Taxonomy" id="6689"/>
    <lineage>
        <taxon>Eukaryota</taxon>
        <taxon>Metazoa</taxon>
        <taxon>Ecdysozoa</taxon>
        <taxon>Arthropoda</taxon>
        <taxon>Crustacea</taxon>
        <taxon>Multicrustacea</taxon>
        <taxon>Malacostraca</taxon>
        <taxon>Eumalacostraca</taxon>
        <taxon>Eucarida</taxon>
        <taxon>Decapoda</taxon>
        <taxon>Dendrobranchiata</taxon>
        <taxon>Penaeoidea</taxon>
        <taxon>Penaeidae</taxon>
        <taxon>Penaeus</taxon>
    </lineage>
</organism>